<dbReference type="Gene3D" id="3.40.50.720">
    <property type="entry name" value="NAD(P)-binding Rossmann-like Domain"/>
    <property type="match status" value="1"/>
</dbReference>
<dbReference type="PANTHER" id="PTHR44196:SF2">
    <property type="entry name" value="SHORT-CHAIN DEHYDROGENASE-RELATED"/>
    <property type="match status" value="1"/>
</dbReference>
<dbReference type="PRINTS" id="PR00081">
    <property type="entry name" value="GDHRDH"/>
</dbReference>
<dbReference type="InterPro" id="IPR036291">
    <property type="entry name" value="NAD(P)-bd_dom_sf"/>
</dbReference>
<dbReference type="PIRSF" id="PIRSF000126">
    <property type="entry name" value="11-beta-HSD1"/>
    <property type="match status" value="1"/>
</dbReference>
<evidence type="ECO:0000256" key="2">
    <source>
        <dbReference type="ARBA" id="ARBA00023002"/>
    </source>
</evidence>
<comment type="similarity">
    <text evidence="1 3">Belongs to the short-chain dehydrogenases/reductases (SDR) family.</text>
</comment>
<organism evidence="5 6">
    <name type="scientific">Dokdonella soli</name>
    <dbReference type="NCBI Taxonomy" id="529810"/>
    <lineage>
        <taxon>Bacteria</taxon>
        <taxon>Pseudomonadati</taxon>
        <taxon>Pseudomonadota</taxon>
        <taxon>Gammaproteobacteria</taxon>
        <taxon>Lysobacterales</taxon>
        <taxon>Rhodanobacteraceae</taxon>
        <taxon>Dokdonella</taxon>
    </lineage>
</organism>
<dbReference type="InterPro" id="IPR002347">
    <property type="entry name" value="SDR_fam"/>
</dbReference>
<evidence type="ECO:0000313" key="5">
    <source>
        <dbReference type="EMBL" id="GAA0705075.1"/>
    </source>
</evidence>
<reference evidence="5 6" key="1">
    <citation type="journal article" date="2019" name="Int. J. Syst. Evol. Microbiol.">
        <title>The Global Catalogue of Microorganisms (GCM) 10K type strain sequencing project: providing services to taxonomists for standard genome sequencing and annotation.</title>
        <authorList>
            <consortium name="The Broad Institute Genomics Platform"/>
            <consortium name="The Broad Institute Genome Sequencing Center for Infectious Disease"/>
            <person name="Wu L."/>
            <person name="Ma J."/>
        </authorList>
    </citation>
    <scope>NUCLEOTIDE SEQUENCE [LARGE SCALE GENOMIC DNA]</scope>
    <source>
        <strain evidence="5 6">JCM 15421</strain>
    </source>
</reference>
<dbReference type="SMART" id="SM00822">
    <property type="entry name" value="PKS_KR"/>
    <property type="match status" value="1"/>
</dbReference>
<sequence length="259" mass="28612">MRQTTHALVTGASAGIGAAFARELAARGHALVLTARRAERLDELAGELRAKHGTDVQCIPCNLAEPSAPQHLHDEIVRRGLTIDLLVNNAGYGVTGSFVSHPWRTHADFIQVMMTAPTELCHRLLPGMRELGCGRIINVASLAGMLPAPAGHTLYAASKAYLIKFSQALALENRHHGVHVCALCPGFTYSEFHDVTGTRERMKRMPRWIWMDARTVVREGLTAVERGEAIHVCGRVNRGIKRLFKLLPDRLGQRLINRR</sequence>
<dbReference type="Pfam" id="PF00106">
    <property type="entry name" value="adh_short"/>
    <property type="match status" value="1"/>
</dbReference>
<dbReference type="EMBL" id="BAAAEU010000001">
    <property type="protein sequence ID" value="GAA0705075.1"/>
    <property type="molecule type" value="Genomic_DNA"/>
</dbReference>
<evidence type="ECO:0000256" key="3">
    <source>
        <dbReference type="RuleBase" id="RU000363"/>
    </source>
</evidence>
<dbReference type="InterPro" id="IPR057326">
    <property type="entry name" value="KR_dom"/>
</dbReference>
<evidence type="ECO:0000313" key="6">
    <source>
        <dbReference type="Proteomes" id="UP001501523"/>
    </source>
</evidence>
<proteinExistence type="inferred from homology"/>
<dbReference type="RefSeq" id="WP_343786285.1">
    <property type="nucleotide sequence ID" value="NZ_BAAAEU010000001.1"/>
</dbReference>
<dbReference type="PRINTS" id="PR00080">
    <property type="entry name" value="SDRFAMILY"/>
</dbReference>
<evidence type="ECO:0000259" key="4">
    <source>
        <dbReference type="SMART" id="SM00822"/>
    </source>
</evidence>
<feature type="domain" description="Ketoreductase" evidence="4">
    <location>
        <begin position="5"/>
        <end position="186"/>
    </location>
</feature>
<comment type="caution">
    <text evidence="5">The sequence shown here is derived from an EMBL/GenBank/DDBJ whole genome shotgun (WGS) entry which is preliminary data.</text>
</comment>
<evidence type="ECO:0000256" key="1">
    <source>
        <dbReference type="ARBA" id="ARBA00006484"/>
    </source>
</evidence>
<dbReference type="Proteomes" id="UP001501523">
    <property type="component" value="Unassembled WGS sequence"/>
</dbReference>
<dbReference type="SUPFAM" id="SSF51735">
    <property type="entry name" value="NAD(P)-binding Rossmann-fold domains"/>
    <property type="match status" value="1"/>
</dbReference>
<name>A0ABN1IBV0_9GAMM</name>
<keyword evidence="2" id="KW-0560">Oxidoreductase</keyword>
<dbReference type="CDD" id="cd05233">
    <property type="entry name" value="SDR_c"/>
    <property type="match status" value="1"/>
</dbReference>
<gene>
    <name evidence="5" type="ORF">GCM10009105_02260</name>
</gene>
<dbReference type="PANTHER" id="PTHR44196">
    <property type="entry name" value="DEHYDROGENASE/REDUCTASE SDR FAMILY MEMBER 7B"/>
    <property type="match status" value="1"/>
</dbReference>
<keyword evidence="6" id="KW-1185">Reference proteome</keyword>
<accession>A0ABN1IBV0</accession>
<protein>
    <submittedName>
        <fullName evidence="5">SDR family oxidoreductase</fullName>
    </submittedName>
</protein>